<evidence type="ECO:0000313" key="2">
    <source>
        <dbReference type="Proteomes" id="UP000805193"/>
    </source>
</evidence>
<name>A0AC60QMQ5_IXOPE</name>
<comment type="caution">
    <text evidence="1">The sequence shown here is derived from an EMBL/GenBank/DDBJ whole genome shotgun (WGS) entry which is preliminary data.</text>
</comment>
<protein>
    <submittedName>
        <fullName evidence="1">Uncharacterized protein</fullName>
    </submittedName>
</protein>
<feature type="non-terminal residue" evidence="1">
    <location>
        <position position="212"/>
    </location>
</feature>
<proteinExistence type="predicted"/>
<accession>A0AC60QMQ5</accession>
<evidence type="ECO:0000313" key="1">
    <source>
        <dbReference type="EMBL" id="KAG0435172.1"/>
    </source>
</evidence>
<reference evidence="1 2" key="1">
    <citation type="journal article" date="2020" name="Cell">
        <title>Large-Scale Comparative Analyses of Tick Genomes Elucidate Their Genetic Diversity and Vector Capacities.</title>
        <authorList>
            <consortium name="Tick Genome and Microbiome Consortium (TIGMIC)"/>
            <person name="Jia N."/>
            <person name="Wang J."/>
            <person name="Shi W."/>
            <person name="Du L."/>
            <person name="Sun Y."/>
            <person name="Zhan W."/>
            <person name="Jiang J.F."/>
            <person name="Wang Q."/>
            <person name="Zhang B."/>
            <person name="Ji P."/>
            <person name="Bell-Sakyi L."/>
            <person name="Cui X.M."/>
            <person name="Yuan T.T."/>
            <person name="Jiang B.G."/>
            <person name="Yang W.F."/>
            <person name="Lam T.T."/>
            <person name="Chang Q.C."/>
            <person name="Ding S.J."/>
            <person name="Wang X.J."/>
            <person name="Zhu J.G."/>
            <person name="Ruan X.D."/>
            <person name="Zhao L."/>
            <person name="Wei J.T."/>
            <person name="Ye R.Z."/>
            <person name="Que T.C."/>
            <person name="Du C.H."/>
            <person name="Zhou Y.H."/>
            <person name="Cheng J.X."/>
            <person name="Dai P.F."/>
            <person name="Guo W.B."/>
            <person name="Han X.H."/>
            <person name="Huang E.J."/>
            <person name="Li L.F."/>
            <person name="Wei W."/>
            <person name="Gao Y.C."/>
            <person name="Liu J.Z."/>
            <person name="Shao H.Z."/>
            <person name="Wang X."/>
            <person name="Wang C.C."/>
            <person name="Yang T.C."/>
            <person name="Huo Q.B."/>
            <person name="Li W."/>
            <person name="Chen H.Y."/>
            <person name="Chen S.E."/>
            <person name="Zhou L.G."/>
            <person name="Ni X.B."/>
            <person name="Tian J.H."/>
            <person name="Sheng Y."/>
            <person name="Liu T."/>
            <person name="Pan Y.S."/>
            <person name="Xia L.Y."/>
            <person name="Li J."/>
            <person name="Zhao F."/>
            <person name="Cao W.C."/>
        </authorList>
    </citation>
    <scope>NUCLEOTIDE SEQUENCE [LARGE SCALE GENOMIC DNA]</scope>
    <source>
        <strain evidence="1">Iper-2018</strain>
    </source>
</reference>
<organism evidence="1 2">
    <name type="scientific">Ixodes persulcatus</name>
    <name type="common">Taiga tick</name>
    <dbReference type="NCBI Taxonomy" id="34615"/>
    <lineage>
        <taxon>Eukaryota</taxon>
        <taxon>Metazoa</taxon>
        <taxon>Ecdysozoa</taxon>
        <taxon>Arthropoda</taxon>
        <taxon>Chelicerata</taxon>
        <taxon>Arachnida</taxon>
        <taxon>Acari</taxon>
        <taxon>Parasitiformes</taxon>
        <taxon>Ixodida</taxon>
        <taxon>Ixodoidea</taxon>
        <taxon>Ixodidae</taxon>
        <taxon>Ixodinae</taxon>
        <taxon>Ixodes</taxon>
    </lineage>
</organism>
<gene>
    <name evidence="1" type="ORF">HPB47_018645</name>
</gene>
<keyword evidence="2" id="KW-1185">Reference proteome</keyword>
<sequence>MAAEGLPSGQAPTPTEMEQDSTGMSSSSSTISYYESISDDQDMNSEPYQMVLGRKRRKPSTSSDCSSKTVTTMNQAHPRHTVIIKPKDPASMIATINPMKITEKLEMTAPDGVILVRPNRRLNVLAIDTRNTEATKALLGLTSLGGIPVIAYEPLPRESAVGVIYQVPVDITEAELQSAVRATAPLISISRLGKSESVKVVFSTNTLPEYVT</sequence>
<dbReference type="EMBL" id="JABSTQ010007843">
    <property type="protein sequence ID" value="KAG0435172.1"/>
    <property type="molecule type" value="Genomic_DNA"/>
</dbReference>
<dbReference type="Proteomes" id="UP000805193">
    <property type="component" value="Unassembled WGS sequence"/>
</dbReference>